<dbReference type="PANTHER" id="PTHR34075">
    <property type="entry name" value="BLR3430 PROTEIN"/>
    <property type="match status" value="1"/>
</dbReference>
<dbReference type="GeneID" id="62974967"/>
<name>A0A810BIG7_9BRAD</name>
<sequence>MDISIYGWREEARREVQQRFGVVAREGYGMSETCLKSEGEPWCRLGRIRWPMFGPADWSRHFTPLNEPYWKSLAEGRLTYQRCRSCGHAWLPARSQCPQCLSDDPEWAAASGKARLVS</sequence>
<dbReference type="SUPFAM" id="SSF50249">
    <property type="entry name" value="Nucleic acid-binding proteins"/>
    <property type="match status" value="1"/>
</dbReference>
<dbReference type="RefSeq" id="WP_011089121.1">
    <property type="nucleotide sequence ID" value="NZ_CP032617.1"/>
</dbReference>
<gene>
    <name evidence="2" type="ORF">XF8B_66770</name>
</gene>
<accession>A0A810BIG7</accession>
<evidence type="ECO:0000259" key="1">
    <source>
        <dbReference type="Pfam" id="PF12172"/>
    </source>
</evidence>
<dbReference type="InterPro" id="IPR012340">
    <property type="entry name" value="NA-bd_OB-fold"/>
</dbReference>
<dbReference type="InterPro" id="IPR022002">
    <property type="entry name" value="ChsH2_Znr"/>
</dbReference>
<organism evidence="2">
    <name type="scientific">Bradyrhizobium diazoefficiens</name>
    <dbReference type="NCBI Taxonomy" id="1355477"/>
    <lineage>
        <taxon>Bacteria</taxon>
        <taxon>Pseudomonadati</taxon>
        <taxon>Pseudomonadota</taxon>
        <taxon>Alphaproteobacteria</taxon>
        <taxon>Hyphomicrobiales</taxon>
        <taxon>Nitrobacteraceae</taxon>
        <taxon>Bradyrhizobium</taxon>
    </lineage>
</organism>
<dbReference type="Gene3D" id="6.10.30.10">
    <property type="match status" value="1"/>
</dbReference>
<dbReference type="AlphaFoldDB" id="A0A810BIG7"/>
<dbReference type="EMBL" id="AP023097">
    <property type="protein sequence ID" value="BCE76566.1"/>
    <property type="molecule type" value="Genomic_DNA"/>
</dbReference>
<dbReference type="InterPro" id="IPR052513">
    <property type="entry name" value="Thioester_dehydratase-like"/>
</dbReference>
<protein>
    <recommendedName>
        <fullName evidence="1">ChsH2 rubredoxin-like zinc ribbon domain-containing protein</fullName>
    </recommendedName>
</protein>
<reference evidence="2" key="1">
    <citation type="submission" date="2020-05" db="EMBL/GenBank/DDBJ databases">
        <title>Complete genome sequence of Bradyrhizobium diazoefficiens XF8 isolated from soybean nodule.</title>
        <authorList>
            <person name="Noda R."/>
            <person name="Kakizaki K."/>
            <person name="Minamisawa K."/>
        </authorList>
    </citation>
    <scope>NUCLEOTIDE SEQUENCE</scope>
    <source>
        <strain evidence="2">XF8</strain>
    </source>
</reference>
<evidence type="ECO:0000313" key="2">
    <source>
        <dbReference type="EMBL" id="BCE76566.1"/>
    </source>
</evidence>
<feature type="domain" description="ChsH2 rubredoxin-like zinc ribbon" evidence="1">
    <location>
        <begin position="70"/>
        <end position="106"/>
    </location>
</feature>
<dbReference type="Pfam" id="PF12172">
    <property type="entry name" value="zf-ChsH2"/>
    <property type="match status" value="1"/>
</dbReference>
<dbReference type="PANTHER" id="PTHR34075:SF5">
    <property type="entry name" value="BLR3430 PROTEIN"/>
    <property type="match status" value="1"/>
</dbReference>
<proteinExistence type="predicted"/>